<dbReference type="GO" id="GO:0046677">
    <property type="term" value="P:response to antibiotic"/>
    <property type="evidence" value="ECO:0007669"/>
    <property type="project" value="InterPro"/>
</dbReference>
<feature type="domain" description="Beta-lactamase class A catalytic" evidence="5">
    <location>
        <begin position="49"/>
        <end position="269"/>
    </location>
</feature>
<keyword evidence="4" id="KW-0732">Signal</keyword>
<evidence type="ECO:0000256" key="3">
    <source>
        <dbReference type="ARBA" id="ARBA00012865"/>
    </source>
</evidence>
<comment type="caution">
    <text evidence="6">The sequence shown here is derived from an EMBL/GenBank/DDBJ whole genome shotgun (WGS) entry which is preliminary data.</text>
</comment>
<dbReference type="InterPro" id="IPR000871">
    <property type="entry name" value="Beta-lactam_class-A"/>
</dbReference>
<dbReference type="GO" id="GO:0030655">
    <property type="term" value="P:beta-lactam antibiotic catabolic process"/>
    <property type="evidence" value="ECO:0007669"/>
    <property type="project" value="InterPro"/>
</dbReference>
<dbReference type="AlphaFoldDB" id="A0A1Y4IR27"/>
<dbReference type="RefSeq" id="WP_087342117.1">
    <property type="nucleotide sequence ID" value="NZ_NFJX01000001.1"/>
</dbReference>
<dbReference type="Gene3D" id="3.40.710.10">
    <property type="entry name" value="DD-peptidase/beta-lactamase superfamily"/>
    <property type="match status" value="1"/>
</dbReference>
<dbReference type="InterPro" id="IPR012338">
    <property type="entry name" value="Beta-lactam/transpept-like"/>
</dbReference>
<gene>
    <name evidence="6" type="ORF">B5F32_00900</name>
</gene>
<proteinExistence type="inferred from homology"/>
<dbReference type="EMBL" id="NFJX01000001">
    <property type="protein sequence ID" value="OUP22785.1"/>
    <property type="molecule type" value="Genomic_DNA"/>
</dbReference>
<evidence type="ECO:0000256" key="4">
    <source>
        <dbReference type="SAM" id="SignalP"/>
    </source>
</evidence>
<name>A0A1Y4IR27_PARDI</name>
<dbReference type="EC" id="3.5.2.6" evidence="3"/>
<feature type="chain" id="PRO_5010990272" description="beta-lactamase" evidence="4">
    <location>
        <begin position="20"/>
        <end position="300"/>
    </location>
</feature>
<feature type="signal peptide" evidence="4">
    <location>
        <begin position="1"/>
        <end position="19"/>
    </location>
</feature>
<dbReference type="InterPro" id="IPR045155">
    <property type="entry name" value="Beta-lactam_cat"/>
</dbReference>
<evidence type="ECO:0000256" key="1">
    <source>
        <dbReference type="ARBA" id="ARBA00001526"/>
    </source>
</evidence>
<evidence type="ECO:0000313" key="7">
    <source>
        <dbReference type="Proteomes" id="UP000195950"/>
    </source>
</evidence>
<dbReference type="NCBIfam" id="NF033103">
    <property type="entry name" value="bla_class_A"/>
    <property type="match status" value="1"/>
</dbReference>
<dbReference type="PANTHER" id="PTHR35333:SF3">
    <property type="entry name" value="BETA-LACTAMASE-TYPE TRANSPEPTIDASE FOLD CONTAINING PROTEIN"/>
    <property type="match status" value="1"/>
</dbReference>
<dbReference type="Pfam" id="PF13354">
    <property type="entry name" value="Beta-lactamase2"/>
    <property type="match status" value="1"/>
</dbReference>
<reference evidence="7" key="1">
    <citation type="submission" date="2017-04" db="EMBL/GenBank/DDBJ databases">
        <title>Function of individual gut microbiota members based on whole genome sequencing of pure cultures obtained from chicken caecum.</title>
        <authorList>
            <person name="Medvecky M."/>
            <person name="Cejkova D."/>
            <person name="Polansky O."/>
            <person name="Karasova D."/>
            <person name="Kubasova T."/>
            <person name="Cizek A."/>
            <person name="Rychlik I."/>
        </authorList>
    </citation>
    <scope>NUCLEOTIDE SEQUENCE [LARGE SCALE GENOMIC DNA]</scope>
    <source>
        <strain evidence="7">An199</strain>
    </source>
</reference>
<protein>
    <recommendedName>
        <fullName evidence="3">beta-lactamase</fullName>
        <ecNumber evidence="3">3.5.2.6</ecNumber>
    </recommendedName>
</protein>
<dbReference type="Proteomes" id="UP000195950">
    <property type="component" value="Unassembled WGS sequence"/>
</dbReference>
<comment type="similarity">
    <text evidence="2">Belongs to the class-A beta-lactamase family.</text>
</comment>
<dbReference type="PANTHER" id="PTHR35333">
    <property type="entry name" value="BETA-LACTAMASE"/>
    <property type="match status" value="1"/>
</dbReference>
<sequence>MRRLLFILISLSFILPASADGNKTIEKALLEYVSDKDARIGIAVIVNGTDTVSVNGKRDFPMMSVVKFPLALTVVQWIDANGLSLNDSIAFSEKALKENTYSPMLKRYGKKRNTMTIRELLEWSLVESDNNAADILLNHVGGISGATKIMRKIGVPDNIEIGASEDDMHRDPYLSYLNRTTPLAMAELFDRFDNEMRNTSLSYSEIATMLEQCRTGIDRLVAPFLSSDATIGHKTGTGFPTPDGRISAINDCGYVNLPNGARYSIAVFVADSGYDMAETSAIIAEISRIVWIGLTEHKKD</sequence>
<accession>A0A1Y4IR27</accession>
<comment type="catalytic activity">
    <reaction evidence="1">
        <text>a beta-lactam + H2O = a substituted beta-amino acid</text>
        <dbReference type="Rhea" id="RHEA:20401"/>
        <dbReference type="ChEBI" id="CHEBI:15377"/>
        <dbReference type="ChEBI" id="CHEBI:35627"/>
        <dbReference type="ChEBI" id="CHEBI:140347"/>
        <dbReference type="EC" id="3.5.2.6"/>
    </reaction>
</comment>
<evidence type="ECO:0000259" key="5">
    <source>
        <dbReference type="Pfam" id="PF13354"/>
    </source>
</evidence>
<evidence type="ECO:0000256" key="2">
    <source>
        <dbReference type="ARBA" id="ARBA00009009"/>
    </source>
</evidence>
<evidence type="ECO:0000313" key="6">
    <source>
        <dbReference type="EMBL" id="OUP22785.1"/>
    </source>
</evidence>
<organism evidence="6 7">
    <name type="scientific">Parabacteroides distasonis</name>
    <dbReference type="NCBI Taxonomy" id="823"/>
    <lineage>
        <taxon>Bacteria</taxon>
        <taxon>Pseudomonadati</taxon>
        <taxon>Bacteroidota</taxon>
        <taxon>Bacteroidia</taxon>
        <taxon>Bacteroidales</taxon>
        <taxon>Tannerellaceae</taxon>
        <taxon>Parabacteroides</taxon>
    </lineage>
</organism>
<dbReference type="GO" id="GO:0008800">
    <property type="term" value="F:beta-lactamase activity"/>
    <property type="evidence" value="ECO:0007669"/>
    <property type="project" value="UniProtKB-EC"/>
</dbReference>
<dbReference type="SUPFAM" id="SSF56601">
    <property type="entry name" value="beta-lactamase/transpeptidase-like"/>
    <property type="match status" value="1"/>
</dbReference>